<feature type="signal peptide" evidence="5">
    <location>
        <begin position="1"/>
        <end position="22"/>
    </location>
</feature>
<reference evidence="6 7" key="1">
    <citation type="submission" date="2015-12" db="EMBL/GenBank/DDBJ databases">
        <title>Serinicoccus chungangenesis strain CD08_5 genome sequencing and assembly.</title>
        <authorList>
            <person name="Chander A.M."/>
            <person name="Kaur G."/>
            <person name="Nair G.R."/>
            <person name="Dhawan D.K."/>
            <person name="Kochhar R.K."/>
            <person name="Mayilraj S."/>
            <person name="Bhadada S.K."/>
        </authorList>
    </citation>
    <scope>NUCLEOTIDE SEQUENCE [LARGE SCALE GENOMIC DNA]</scope>
    <source>
        <strain evidence="6 7">CD08_5</strain>
    </source>
</reference>
<feature type="compositionally biased region" description="Low complexity" evidence="4">
    <location>
        <begin position="28"/>
        <end position="42"/>
    </location>
</feature>
<comment type="similarity">
    <text evidence="1">Belongs to the bacterial solute-binding protein 1 family.</text>
</comment>
<feature type="region of interest" description="Disordered" evidence="4">
    <location>
        <begin position="21"/>
        <end position="42"/>
    </location>
</feature>
<protein>
    <submittedName>
        <fullName evidence="6">Sugar ABC transporter substrate-binding protein</fullName>
    </submittedName>
</protein>
<dbReference type="GO" id="GO:0042956">
    <property type="term" value="P:maltodextrin transmembrane transport"/>
    <property type="evidence" value="ECO:0007669"/>
    <property type="project" value="TreeGrafter"/>
</dbReference>
<keyword evidence="7" id="KW-1185">Reference proteome</keyword>
<dbReference type="Proteomes" id="UP000054837">
    <property type="component" value="Unassembled WGS sequence"/>
</dbReference>
<dbReference type="PANTHER" id="PTHR30061:SF50">
    <property type="entry name" value="MALTOSE_MALTODEXTRIN-BINDING PERIPLASMIC PROTEIN"/>
    <property type="match status" value="1"/>
</dbReference>
<dbReference type="Gene3D" id="3.40.190.10">
    <property type="entry name" value="Periplasmic binding protein-like II"/>
    <property type="match status" value="2"/>
</dbReference>
<dbReference type="GO" id="GO:0015768">
    <property type="term" value="P:maltose transport"/>
    <property type="evidence" value="ECO:0007669"/>
    <property type="project" value="TreeGrafter"/>
</dbReference>
<evidence type="ECO:0000256" key="5">
    <source>
        <dbReference type="SAM" id="SignalP"/>
    </source>
</evidence>
<evidence type="ECO:0000313" key="7">
    <source>
        <dbReference type="Proteomes" id="UP000054837"/>
    </source>
</evidence>
<dbReference type="CDD" id="cd14747">
    <property type="entry name" value="PBP2_MalE"/>
    <property type="match status" value="1"/>
</dbReference>
<dbReference type="SUPFAM" id="SSF53850">
    <property type="entry name" value="Periplasmic binding protein-like II"/>
    <property type="match status" value="1"/>
</dbReference>
<evidence type="ECO:0000256" key="3">
    <source>
        <dbReference type="ARBA" id="ARBA00022729"/>
    </source>
</evidence>
<dbReference type="RefSeq" id="WP_058891374.1">
    <property type="nucleotide sequence ID" value="NZ_LQBL01000028.1"/>
</dbReference>
<dbReference type="InterPro" id="IPR006059">
    <property type="entry name" value="SBP"/>
</dbReference>
<name>A0A0W8I5A5_9MICO</name>
<evidence type="ECO:0000313" key="6">
    <source>
        <dbReference type="EMBL" id="KUG53366.1"/>
    </source>
</evidence>
<accession>A0A0W8I5A5</accession>
<evidence type="ECO:0000256" key="2">
    <source>
        <dbReference type="ARBA" id="ARBA00022448"/>
    </source>
</evidence>
<sequence length="435" mass="45545">MKRTTRLLALATATTLTLTACGGGGEDTGSSGDDGSGDAMDASGETLSVWIMEGTNPDATPFFEEVSTAFEEETGATLDIQFIPWASAHDQFVNSIAGGTGPDVAEVGTTWTPEFGDAGALMDLGPQIEESGLGDAYVDSVLESGTYDGAVYGAPWYAGVRSIIYRADLFEENGIEPPTTWDELAEAGDALKEADPDLIPFPIPNSTHTTTPFIWGAGGEIAVQEGDTWASGLDSPEAVEGLAYLESLVEEHELSTPAASTWNEADTRDAFARGEAGMIISGSWTPKSIVEANADMEGKLGVVPIPGPDGGMSPSFAGGSHLSVFETAENQELAWTFVEMMTTGEYAEMWGEQTGFFPATDDLLTQLEEAEDPLVAPFALQMKDGSATLPVTPLWGQVEGAQTIPAMMESILGGGADAQEAATTAADEMNEIFGS</sequence>
<evidence type="ECO:0000256" key="1">
    <source>
        <dbReference type="ARBA" id="ARBA00008520"/>
    </source>
</evidence>
<dbReference type="GO" id="GO:0055052">
    <property type="term" value="C:ATP-binding cassette (ABC) transporter complex, substrate-binding subunit-containing"/>
    <property type="evidence" value="ECO:0007669"/>
    <property type="project" value="TreeGrafter"/>
</dbReference>
<proteinExistence type="inferred from homology"/>
<comment type="caution">
    <text evidence="6">The sequence shown here is derived from an EMBL/GenBank/DDBJ whole genome shotgun (WGS) entry which is preliminary data.</text>
</comment>
<dbReference type="STRING" id="767452.AVL62_00760"/>
<organism evidence="6 7">
    <name type="scientific">Serinicoccus chungangensis</name>
    <dbReference type="NCBI Taxonomy" id="767452"/>
    <lineage>
        <taxon>Bacteria</taxon>
        <taxon>Bacillati</taxon>
        <taxon>Actinomycetota</taxon>
        <taxon>Actinomycetes</taxon>
        <taxon>Micrococcales</taxon>
        <taxon>Ornithinimicrobiaceae</taxon>
        <taxon>Serinicoccus</taxon>
    </lineage>
</organism>
<gene>
    <name evidence="6" type="ORF">AVL62_00760</name>
</gene>
<dbReference type="GO" id="GO:1901982">
    <property type="term" value="F:maltose binding"/>
    <property type="evidence" value="ECO:0007669"/>
    <property type="project" value="TreeGrafter"/>
</dbReference>
<keyword evidence="2" id="KW-0813">Transport</keyword>
<evidence type="ECO:0000256" key="4">
    <source>
        <dbReference type="SAM" id="MobiDB-lite"/>
    </source>
</evidence>
<keyword evidence="3 5" id="KW-0732">Signal</keyword>
<dbReference type="OrthoDB" id="2507686at2"/>
<dbReference type="Pfam" id="PF01547">
    <property type="entry name" value="SBP_bac_1"/>
    <property type="match status" value="1"/>
</dbReference>
<dbReference type="EMBL" id="LQBL01000028">
    <property type="protein sequence ID" value="KUG53366.1"/>
    <property type="molecule type" value="Genomic_DNA"/>
</dbReference>
<feature type="chain" id="PRO_5039188077" evidence="5">
    <location>
        <begin position="23"/>
        <end position="435"/>
    </location>
</feature>
<dbReference type="PROSITE" id="PS51257">
    <property type="entry name" value="PROKAR_LIPOPROTEIN"/>
    <property type="match status" value="1"/>
</dbReference>
<dbReference type="PANTHER" id="PTHR30061">
    <property type="entry name" value="MALTOSE-BINDING PERIPLASMIC PROTEIN"/>
    <property type="match status" value="1"/>
</dbReference>
<dbReference type="AlphaFoldDB" id="A0A0W8I5A5"/>